<keyword evidence="3" id="KW-0813">Transport</keyword>
<sequence>MNVRTKDKIATAVLYVISSAIVLLLVMFIGYIIIKGSESLNFRFLFGSSGVGGEGGGIGPQLFNSFYLLIISLLITVPLGVGAGIYLSQYAKEGWFLNLIRLSIETMASLPSIVVGLFGLLVFVIMLKMGYSMLAGALAITVLNLPAMTRVSETAITTAAKGVKEASLALGATEWQTIKKVILPSAIPQILTGIILAAGRIFGEAAALLYTAGMSTTKLNFKSINLLGKSSAFGLFRPSETLAVHIWKLNSEGMVADAVKIANGSAAVLVIMVLIFNLLARYLGRKLYYSYTGKK</sequence>
<dbReference type="InterPro" id="IPR000515">
    <property type="entry name" value="MetI-like"/>
</dbReference>
<dbReference type="EMBL" id="SOAZ01000020">
    <property type="protein sequence ID" value="TDT51236.1"/>
    <property type="molecule type" value="Genomic_DNA"/>
</dbReference>
<feature type="transmembrane region" description="Helical" evidence="8">
    <location>
        <begin position="108"/>
        <end position="127"/>
    </location>
</feature>
<dbReference type="PANTHER" id="PTHR43470">
    <property type="entry name" value="PHOSPHATE TRANSPORT SYSTEM PERMEASE PROTEIN PSTA-RELATED"/>
    <property type="match status" value="1"/>
</dbReference>
<evidence type="ECO:0000256" key="2">
    <source>
        <dbReference type="ARBA" id="ARBA00007069"/>
    </source>
</evidence>
<feature type="transmembrane region" description="Helical" evidence="8">
    <location>
        <begin position="133"/>
        <end position="151"/>
    </location>
</feature>
<dbReference type="NCBIfam" id="TIGR00974">
    <property type="entry name" value="3a0107s02c"/>
    <property type="match status" value="1"/>
</dbReference>
<feature type="domain" description="ABC transmembrane type-1" evidence="9">
    <location>
        <begin position="62"/>
        <end position="280"/>
    </location>
</feature>
<dbReference type="Proteomes" id="UP000295325">
    <property type="component" value="Unassembled WGS sequence"/>
</dbReference>
<dbReference type="GO" id="GO:0005315">
    <property type="term" value="F:phosphate transmembrane transporter activity"/>
    <property type="evidence" value="ECO:0007669"/>
    <property type="project" value="InterPro"/>
</dbReference>
<dbReference type="PANTHER" id="PTHR43470:SF4">
    <property type="entry name" value="ABC TRANSPORTER PERMEASE PROTEIN YQGI-RELATED"/>
    <property type="match status" value="1"/>
</dbReference>
<evidence type="ECO:0000256" key="1">
    <source>
        <dbReference type="ARBA" id="ARBA00004651"/>
    </source>
</evidence>
<keyword evidence="6 8" id="KW-1133">Transmembrane helix</keyword>
<keyword evidence="11" id="KW-1185">Reference proteome</keyword>
<dbReference type="InterPro" id="IPR005672">
    <property type="entry name" value="Phosphate_PstA"/>
</dbReference>
<keyword evidence="5 8" id="KW-0812">Transmembrane</keyword>
<evidence type="ECO:0000313" key="10">
    <source>
        <dbReference type="EMBL" id="TDT51236.1"/>
    </source>
</evidence>
<dbReference type="Pfam" id="PF00528">
    <property type="entry name" value="BPD_transp_1"/>
    <property type="match status" value="1"/>
</dbReference>
<organism evidence="10 11">
    <name type="scientific">Fonticella tunisiensis</name>
    <dbReference type="NCBI Taxonomy" id="1096341"/>
    <lineage>
        <taxon>Bacteria</taxon>
        <taxon>Bacillati</taxon>
        <taxon>Bacillota</taxon>
        <taxon>Clostridia</taxon>
        <taxon>Eubacteriales</taxon>
        <taxon>Clostridiaceae</taxon>
        <taxon>Fonticella</taxon>
    </lineage>
</organism>
<evidence type="ECO:0000313" key="11">
    <source>
        <dbReference type="Proteomes" id="UP000295325"/>
    </source>
</evidence>
<dbReference type="AlphaFoldDB" id="A0A4R7KA58"/>
<evidence type="ECO:0000256" key="4">
    <source>
        <dbReference type="ARBA" id="ARBA00022475"/>
    </source>
</evidence>
<protein>
    <recommendedName>
        <fullName evidence="8">Phosphate transport system permease protein PstA</fullName>
    </recommendedName>
</protein>
<dbReference type="InterPro" id="IPR035906">
    <property type="entry name" value="MetI-like_sf"/>
</dbReference>
<evidence type="ECO:0000256" key="5">
    <source>
        <dbReference type="ARBA" id="ARBA00022692"/>
    </source>
</evidence>
<reference evidence="10 11" key="1">
    <citation type="submission" date="2019-03" db="EMBL/GenBank/DDBJ databases">
        <title>Genomic Encyclopedia of Type Strains, Phase IV (KMG-IV): sequencing the most valuable type-strain genomes for metagenomic binning, comparative biology and taxonomic classification.</title>
        <authorList>
            <person name="Goeker M."/>
        </authorList>
    </citation>
    <scope>NUCLEOTIDE SEQUENCE [LARGE SCALE GENOMIC DNA]</scope>
    <source>
        <strain evidence="10 11">DSM 24455</strain>
    </source>
</reference>
<keyword evidence="4 8" id="KW-1003">Cell membrane</keyword>
<comment type="caution">
    <text evidence="10">The sequence shown here is derived from an EMBL/GenBank/DDBJ whole genome shotgun (WGS) entry which is preliminary data.</text>
</comment>
<dbReference type="PROSITE" id="PS50928">
    <property type="entry name" value="ABC_TM1"/>
    <property type="match status" value="1"/>
</dbReference>
<comment type="subcellular location">
    <subcellularLocation>
        <location evidence="1 8">Cell membrane</location>
        <topology evidence="1 8">Multi-pass membrane protein</topology>
    </subcellularLocation>
</comment>
<dbReference type="Gene3D" id="1.10.3720.10">
    <property type="entry name" value="MetI-like"/>
    <property type="match status" value="1"/>
</dbReference>
<comment type="similarity">
    <text evidence="2 8">Belongs to the binding-protein-dependent transport system permease family. CysTW subfamily.</text>
</comment>
<feature type="transmembrane region" description="Helical" evidence="8">
    <location>
        <begin position="261"/>
        <end position="280"/>
    </location>
</feature>
<dbReference type="GO" id="GO:0005886">
    <property type="term" value="C:plasma membrane"/>
    <property type="evidence" value="ECO:0007669"/>
    <property type="project" value="UniProtKB-SubCell"/>
</dbReference>
<dbReference type="SUPFAM" id="SSF161098">
    <property type="entry name" value="MetI-like"/>
    <property type="match status" value="1"/>
</dbReference>
<feature type="transmembrane region" description="Helical" evidence="8">
    <location>
        <begin position="190"/>
        <end position="212"/>
    </location>
</feature>
<dbReference type="OrthoDB" id="9785113at2"/>
<dbReference type="RefSeq" id="WP_133628770.1">
    <property type="nucleotide sequence ID" value="NZ_SOAZ01000020.1"/>
</dbReference>
<dbReference type="GO" id="GO:0035435">
    <property type="term" value="P:phosphate ion transmembrane transport"/>
    <property type="evidence" value="ECO:0007669"/>
    <property type="project" value="InterPro"/>
</dbReference>
<evidence type="ECO:0000256" key="8">
    <source>
        <dbReference type="RuleBase" id="RU363043"/>
    </source>
</evidence>
<feature type="transmembrane region" description="Helical" evidence="8">
    <location>
        <begin position="66"/>
        <end position="87"/>
    </location>
</feature>
<evidence type="ECO:0000256" key="3">
    <source>
        <dbReference type="ARBA" id="ARBA00022448"/>
    </source>
</evidence>
<proteinExistence type="inferred from homology"/>
<evidence type="ECO:0000259" key="9">
    <source>
        <dbReference type="PROSITE" id="PS50928"/>
    </source>
</evidence>
<gene>
    <name evidence="10" type="ORF">EDD71_12017</name>
</gene>
<name>A0A4R7KA58_9CLOT</name>
<evidence type="ECO:0000256" key="7">
    <source>
        <dbReference type="ARBA" id="ARBA00023136"/>
    </source>
</evidence>
<accession>A0A4R7KA58</accession>
<dbReference type="CDD" id="cd06261">
    <property type="entry name" value="TM_PBP2"/>
    <property type="match status" value="1"/>
</dbReference>
<keyword evidence="7 8" id="KW-0472">Membrane</keyword>
<feature type="transmembrane region" description="Helical" evidence="8">
    <location>
        <begin position="12"/>
        <end position="34"/>
    </location>
</feature>
<evidence type="ECO:0000256" key="6">
    <source>
        <dbReference type="ARBA" id="ARBA00022989"/>
    </source>
</evidence>